<feature type="non-terminal residue" evidence="2">
    <location>
        <position position="95"/>
    </location>
</feature>
<evidence type="ECO:0000313" key="3">
    <source>
        <dbReference type="Proteomes" id="UP001205063"/>
    </source>
</evidence>
<sequence length="95" mass="10856">NQPIPVTVERIISEVSRTFNVSPQDIKTKKKSADVSQARQVAIYVIREVTQMPMKNIGEELGGRDHSTIVYSLNEMMSKLKKNQRLQETINDIIK</sequence>
<dbReference type="Pfam" id="PF08299">
    <property type="entry name" value="Bac_DnaA_C"/>
    <property type="match status" value="1"/>
</dbReference>
<dbReference type="GO" id="GO:0003688">
    <property type="term" value="F:DNA replication origin binding"/>
    <property type="evidence" value="ECO:0007669"/>
    <property type="project" value="InterPro"/>
</dbReference>
<dbReference type="CDD" id="cd06571">
    <property type="entry name" value="Bac_DnaA_C"/>
    <property type="match status" value="1"/>
</dbReference>
<gene>
    <name evidence="2" type="ORF">NE646_15575</name>
</gene>
<evidence type="ECO:0000313" key="2">
    <source>
        <dbReference type="EMBL" id="MCQ4951036.1"/>
    </source>
</evidence>
<name>A0AAW5KDM7_9FIRM</name>
<dbReference type="InterPro" id="IPR010921">
    <property type="entry name" value="Trp_repressor/repl_initiator"/>
</dbReference>
<accession>A0AAW5KDM7</accession>
<dbReference type="GO" id="GO:0006275">
    <property type="term" value="P:regulation of DNA replication"/>
    <property type="evidence" value="ECO:0007669"/>
    <property type="project" value="InterPro"/>
</dbReference>
<feature type="domain" description="Chromosomal replication initiator DnaA C-terminal" evidence="1">
    <location>
        <begin position="7"/>
        <end position="76"/>
    </location>
</feature>
<dbReference type="SMART" id="SM00760">
    <property type="entry name" value="Bac_DnaA_C"/>
    <property type="match status" value="1"/>
</dbReference>
<dbReference type="InterPro" id="IPR013159">
    <property type="entry name" value="DnaA_C"/>
</dbReference>
<comment type="caution">
    <text evidence="2">The sequence shown here is derived from an EMBL/GenBank/DDBJ whole genome shotgun (WGS) entry which is preliminary data.</text>
</comment>
<evidence type="ECO:0000259" key="1">
    <source>
        <dbReference type="SMART" id="SM00760"/>
    </source>
</evidence>
<organism evidence="2 3">
    <name type="scientific">Bittarella massiliensis</name>
    <name type="common">ex Durand et al. 2017</name>
    <dbReference type="NCBI Taxonomy" id="1720313"/>
    <lineage>
        <taxon>Bacteria</taxon>
        <taxon>Bacillati</taxon>
        <taxon>Bacillota</taxon>
        <taxon>Clostridia</taxon>
        <taxon>Eubacteriales</taxon>
        <taxon>Oscillospiraceae</taxon>
        <taxon>Bittarella (ex Durand et al. 2017)</taxon>
    </lineage>
</organism>
<dbReference type="GO" id="GO:0005524">
    <property type="term" value="F:ATP binding"/>
    <property type="evidence" value="ECO:0007669"/>
    <property type="project" value="InterPro"/>
</dbReference>
<dbReference type="PROSITE" id="PS01008">
    <property type="entry name" value="DNAA"/>
    <property type="match status" value="1"/>
</dbReference>
<protein>
    <submittedName>
        <fullName evidence="2">Chromosomal replication initiator protein DnaA</fullName>
    </submittedName>
</protein>
<reference evidence="2" key="1">
    <citation type="submission" date="2022-06" db="EMBL/GenBank/DDBJ databases">
        <title>Isolation of gut microbiota from human fecal samples.</title>
        <authorList>
            <person name="Pamer E.G."/>
            <person name="Barat B."/>
            <person name="Waligurski E."/>
            <person name="Medina S."/>
            <person name="Paddock L."/>
            <person name="Mostad J."/>
        </authorList>
    </citation>
    <scope>NUCLEOTIDE SEQUENCE</scope>
    <source>
        <strain evidence="2">DFI.7.96</strain>
    </source>
</reference>
<dbReference type="GO" id="GO:0005886">
    <property type="term" value="C:plasma membrane"/>
    <property type="evidence" value="ECO:0007669"/>
    <property type="project" value="TreeGrafter"/>
</dbReference>
<dbReference type="SUPFAM" id="SSF48295">
    <property type="entry name" value="TrpR-like"/>
    <property type="match status" value="1"/>
</dbReference>
<dbReference type="GO" id="GO:0006270">
    <property type="term" value="P:DNA replication initiation"/>
    <property type="evidence" value="ECO:0007669"/>
    <property type="project" value="InterPro"/>
</dbReference>
<dbReference type="Gene3D" id="1.10.1750.10">
    <property type="match status" value="1"/>
</dbReference>
<dbReference type="PANTHER" id="PTHR30050">
    <property type="entry name" value="CHROMOSOMAL REPLICATION INITIATOR PROTEIN DNAA"/>
    <property type="match status" value="1"/>
</dbReference>
<feature type="non-terminal residue" evidence="2">
    <location>
        <position position="1"/>
    </location>
</feature>
<proteinExistence type="predicted"/>
<dbReference type="RefSeq" id="WP_302468109.1">
    <property type="nucleotide sequence ID" value="NZ_JANGAB010000587.1"/>
</dbReference>
<dbReference type="InterPro" id="IPR018312">
    <property type="entry name" value="Chromosome_initiator_DnaA_CS"/>
</dbReference>
<dbReference type="Proteomes" id="UP001205063">
    <property type="component" value="Unassembled WGS sequence"/>
</dbReference>
<dbReference type="AlphaFoldDB" id="A0AAW5KDM7"/>
<dbReference type="PANTHER" id="PTHR30050:SF5">
    <property type="entry name" value="DNAA REGULATORY INACTIVATOR HDA"/>
    <property type="match status" value="1"/>
</dbReference>
<dbReference type="EMBL" id="JANGAB010000587">
    <property type="protein sequence ID" value="MCQ4951036.1"/>
    <property type="molecule type" value="Genomic_DNA"/>
</dbReference>